<proteinExistence type="predicted"/>
<gene>
    <name evidence="1" type="ORF">PENSOL_c329G07557</name>
</gene>
<accession>A0A1V6PQH8</accession>
<comment type="caution">
    <text evidence="1">The sequence shown here is derived from an EMBL/GenBank/DDBJ whole genome shotgun (WGS) entry which is preliminary data.</text>
</comment>
<name>A0A1V6PQH8_9EURO</name>
<dbReference type="Proteomes" id="UP000191612">
    <property type="component" value="Unassembled WGS sequence"/>
</dbReference>
<sequence length="109" mass="11983">AVQDSIDSLELPNSPVVVRIPCLVYVIQLSLRELLGSVKADPQNDTTDRNVSDVQAQAQARSLRASQSEQVIVQTLVKIRGLAVFINASPQRRDDFFRLQTNGAKLAPI</sequence>
<dbReference type="AlphaFoldDB" id="A0A1V6PQH8"/>
<dbReference type="EMBL" id="MDYO01000328">
    <property type="protein sequence ID" value="OQD79181.1"/>
    <property type="molecule type" value="Genomic_DNA"/>
</dbReference>
<protein>
    <submittedName>
        <fullName evidence="1">Uncharacterized protein</fullName>
    </submittedName>
</protein>
<organism evidence="1 2">
    <name type="scientific">Penicillium solitum</name>
    <dbReference type="NCBI Taxonomy" id="60172"/>
    <lineage>
        <taxon>Eukaryota</taxon>
        <taxon>Fungi</taxon>
        <taxon>Dikarya</taxon>
        <taxon>Ascomycota</taxon>
        <taxon>Pezizomycotina</taxon>
        <taxon>Eurotiomycetes</taxon>
        <taxon>Eurotiomycetidae</taxon>
        <taxon>Eurotiales</taxon>
        <taxon>Aspergillaceae</taxon>
        <taxon>Penicillium</taxon>
    </lineage>
</organism>
<feature type="non-terminal residue" evidence="1">
    <location>
        <position position="1"/>
    </location>
</feature>
<evidence type="ECO:0000313" key="1">
    <source>
        <dbReference type="EMBL" id="OQD79181.1"/>
    </source>
</evidence>
<keyword evidence="2" id="KW-1185">Reference proteome</keyword>
<evidence type="ECO:0000313" key="2">
    <source>
        <dbReference type="Proteomes" id="UP000191612"/>
    </source>
</evidence>
<reference evidence="2" key="1">
    <citation type="journal article" date="2017" name="Nat. Microbiol.">
        <title>Global analysis of biosynthetic gene clusters reveals vast potential of secondary metabolite production in Penicillium species.</title>
        <authorList>
            <person name="Nielsen J.C."/>
            <person name="Grijseels S."/>
            <person name="Prigent S."/>
            <person name="Ji B."/>
            <person name="Dainat J."/>
            <person name="Nielsen K.F."/>
            <person name="Frisvad J.C."/>
            <person name="Workman M."/>
            <person name="Nielsen J."/>
        </authorList>
    </citation>
    <scope>NUCLEOTIDE SEQUENCE [LARGE SCALE GENOMIC DNA]</scope>
    <source>
        <strain evidence="2">IBT 29525</strain>
    </source>
</reference>